<proteinExistence type="inferred from homology"/>
<dbReference type="GO" id="GO:0004843">
    <property type="term" value="F:cysteine-type deubiquitinase activity"/>
    <property type="evidence" value="ECO:0007669"/>
    <property type="project" value="UniProtKB-UniRule"/>
</dbReference>
<gene>
    <name evidence="8" type="ORF">FVE85_1956</name>
</gene>
<dbReference type="PROSITE" id="PS50235">
    <property type="entry name" value="USP_3"/>
    <property type="match status" value="1"/>
</dbReference>
<dbReference type="OrthoDB" id="27652at2759"/>
<organism evidence="8 9">
    <name type="scientific">Porphyridium purpureum</name>
    <name type="common">Red alga</name>
    <name type="synonym">Porphyridium cruentum</name>
    <dbReference type="NCBI Taxonomy" id="35688"/>
    <lineage>
        <taxon>Eukaryota</taxon>
        <taxon>Rhodophyta</taxon>
        <taxon>Bangiophyceae</taxon>
        <taxon>Porphyridiales</taxon>
        <taxon>Porphyridiaceae</taxon>
        <taxon>Porphyridium</taxon>
    </lineage>
</organism>
<name>A0A5J4YW98_PORPP</name>
<dbReference type="PANTHER" id="PTHR24006">
    <property type="entry name" value="UBIQUITIN CARBOXYL-TERMINAL HYDROLASE"/>
    <property type="match status" value="1"/>
</dbReference>
<dbReference type="GO" id="GO:0005829">
    <property type="term" value="C:cytosol"/>
    <property type="evidence" value="ECO:0007669"/>
    <property type="project" value="TreeGrafter"/>
</dbReference>
<keyword evidence="4 5" id="KW-0378">Hydrolase</keyword>
<feature type="region of interest" description="Disordered" evidence="6">
    <location>
        <begin position="104"/>
        <end position="198"/>
    </location>
</feature>
<evidence type="ECO:0000313" key="8">
    <source>
        <dbReference type="EMBL" id="KAA8495801.1"/>
    </source>
</evidence>
<dbReference type="InterPro" id="IPR001394">
    <property type="entry name" value="Peptidase_C19_UCH"/>
</dbReference>
<evidence type="ECO:0000256" key="2">
    <source>
        <dbReference type="ARBA" id="ARBA00009085"/>
    </source>
</evidence>
<keyword evidence="5" id="KW-0833">Ubl conjugation pathway</keyword>
<dbReference type="EMBL" id="VRMN01000003">
    <property type="protein sequence ID" value="KAA8495801.1"/>
    <property type="molecule type" value="Genomic_DNA"/>
</dbReference>
<dbReference type="EC" id="3.4.19.12" evidence="5"/>
<sequence>MGNSASSTGQELDKALASDLPEHERYFGLDNFGNTCYCNSVLQALYFCEPFRKALIEYRADKNKIDNLHRNIQANASSTGTTGAAPFVNGDVATNQHNTLQPMQQPLHPQEQQQEQQQGQEQQHQLQQPQQAHGNGNSSGSQFRLPLRGIMSGNQDKATAASTKTSGAARKGGDTEGASLHGANNEAAATASETREEESMLSALTDLFIEISAQKKRTGSLPPKSFITTLRRENDLFSGYQHQDAHEFLNFMLNDVTECLQRDLLERKRRKLGMVPRPLKATKTFSNSNIVGMDTGEPPQRTFVQELFEGRLTNEVRCLCCESIAKRDEAFLDLSVDVEQNSSVSACLKNFSSTETLRGEEKFHCDFCGSLQEAERRMYVNVAPRVLALHLKRFKYVEQLQKLKKLSYRVVFPLELRIETTNDEGTKGSKSQGSCLYDLFGVVVHVGSGPNHGHYVSLIKSYNQWLLFDDECVELKDESELQNVFGLTQEVMSSTETGYILFYQAK</sequence>
<feature type="domain" description="USP" evidence="7">
    <location>
        <begin position="27"/>
        <end position="506"/>
    </location>
</feature>
<dbReference type="Pfam" id="PF00443">
    <property type="entry name" value="UCH"/>
    <property type="match status" value="1"/>
</dbReference>
<comment type="similarity">
    <text evidence="2 5">Belongs to the peptidase C19 family.</text>
</comment>
<reference evidence="9" key="1">
    <citation type="journal article" date="2019" name="Nat. Commun.">
        <title>Expansion of phycobilisome linker gene families in mesophilic red algae.</title>
        <authorList>
            <person name="Lee J."/>
            <person name="Kim D."/>
            <person name="Bhattacharya D."/>
            <person name="Yoon H.S."/>
        </authorList>
    </citation>
    <scope>NUCLEOTIDE SEQUENCE [LARGE SCALE GENOMIC DNA]</scope>
    <source>
        <strain evidence="9">CCMP 1328</strain>
    </source>
</reference>
<feature type="compositionally biased region" description="Low complexity" evidence="6">
    <location>
        <begin position="157"/>
        <end position="169"/>
    </location>
</feature>
<evidence type="ECO:0000259" key="7">
    <source>
        <dbReference type="PROSITE" id="PS50235"/>
    </source>
</evidence>
<feature type="compositionally biased region" description="Low complexity" evidence="6">
    <location>
        <begin position="183"/>
        <end position="192"/>
    </location>
</feature>
<accession>A0A5J4YW98</accession>
<dbReference type="InterPro" id="IPR028889">
    <property type="entry name" value="USP"/>
</dbReference>
<evidence type="ECO:0000313" key="9">
    <source>
        <dbReference type="Proteomes" id="UP000324585"/>
    </source>
</evidence>
<dbReference type="OMA" id="ELFYTIH"/>
<evidence type="ECO:0000256" key="5">
    <source>
        <dbReference type="RuleBase" id="RU366025"/>
    </source>
</evidence>
<feature type="compositionally biased region" description="Polar residues" evidence="6">
    <location>
        <begin position="132"/>
        <end position="142"/>
    </location>
</feature>
<dbReference type="Proteomes" id="UP000324585">
    <property type="component" value="Unassembled WGS sequence"/>
</dbReference>
<dbReference type="PROSITE" id="PS00973">
    <property type="entry name" value="USP_2"/>
    <property type="match status" value="1"/>
</dbReference>
<dbReference type="PROSITE" id="PS00972">
    <property type="entry name" value="USP_1"/>
    <property type="match status" value="1"/>
</dbReference>
<evidence type="ECO:0000256" key="3">
    <source>
        <dbReference type="ARBA" id="ARBA00022670"/>
    </source>
</evidence>
<evidence type="ECO:0000256" key="6">
    <source>
        <dbReference type="SAM" id="MobiDB-lite"/>
    </source>
</evidence>
<evidence type="ECO:0000256" key="1">
    <source>
        <dbReference type="ARBA" id="ARBA00000707"/>
    </source>
</evidence>
<protein>
    <recommendedName>
        <fullName evidence="5">Ubiquitin carboxyl-terminal hydrolase</fullName>
        <ecNumber evidence="5">3.4.19.12</ecNumber>
    </recommendedName>
</protein>
<dbReference type="InterPro" id="IPR050164">
    <property type="entry name" value="Peptidase_C19"/>
</dbReference>
<dbReference type="PANTHER" id="PTHR24006:SF733">
    <property type="entry name" value="RE52890P"/>
    <property type="match status" value="1"/>
</dbReference>
<dbReference type="GO" id="GO:0016579">
    <property type="term" value="P:protein deubiquitination"/>
    <property type="evidence" value="ECO:0007669"/>
    <property type="project" value="InterPro"/>
</dbReference>
<keyword evidence="3 5" id="KW-0645">Protease</keyword>
<dbReference type="SUPFAM" id="SSF54001">
    <property type="entry name" value="Cysteine proteinases"/>
    <property type="match status" value="1"/>
</dbReference>
<dbReference type="InterPro" id="IPR038765">
    <property type="entry name" value="Papain-like_cys_pep_sf"/>
</dbReference>
<dbReference type="InterPro" id="IPR018200">
    <property type="entry name" value="USP_CS"/>
</dbReference>
<dbReference type="Gene3D" id="3.90.70.10">
    <property type="entry name" value="Cysteine proteinases"/>
    <property type="match status" value="2"/>
</dbReference>
<comment type="caution">
    <text evidence="8">The sequence shown here is derived from an EMBL/GenBank/DDBJ whole genome shotgun (WGS) entry which is preliminary data.</text>
</comment>
<comment type="catalytic activity">
    <reaction evidence="1 5">
        <text>Thiol-dependent hydrolysis of ester, thioester, amide, peptide and isopeptide bonds formed by the C-terminal Gly of ubiquitin (a 76-residue protein attached to proteins as an intracellular targeting signal).</text>
        <dbReference type="EC" id="3.4.19.12"/>
    </reaction>
</comment>
<keyword evidence="9" id="KW-1185">Reference proteome</keyword>
<dbReference type="AlphaFoldDB" id="A0A5J4YW98"/>
<dbReference type="GO" id="GO:0005634">
    <property type="term" value="C:nucleus"/>
    <property type="evidence" value="ECO:0007669"/>
    <property type="project" value="TreeGrafter"/>
</dbReference>
<dbReference type="SUPFAM" id="SSF81995">
    <property type="entry name" value="beta-sandwich domain of Sec23/24"/>
    <property type="match status" value="1"/>
</dbReference>
<keyword evidence="5" id="KW-0788">Thiol protease</keyword>
<feature type="compositionally biased region" description="Low complexity" evidence="6">
    <location>
        <begin position="104"/>
        <end position="131"/>
    </location>
</feature>
<evidence type="ECO:0000256" key="4">
    <source>
        <dbReference type="ARBA" id="ARBA00022801"/>
    </source>
</evidence>
<dbReference type="GO" id="GO:0006508">
    <property type="term" value="P:proteolysis"/>
    <property type="evidence" value="ECO:0007669"/>
    <property type="project" value="UniProtKB-KW"/>
</dbReference>